<evidence type="ECO:0000256" key="3">
    <source>
        <dbReference type="ARBA" id="ARBA00023163"/>
    </source>
</evidence>
<protein>
    <submittedName>
        <fullName evidence="5">Putative HTH-type transcriptional regulator YisR</fullName>
    </submittedName>
</protein>
<dbReference type="PROSITE" id="PS01124">
    <property type="entry name" value="HTH_ARAC_FAMILY_2"/>
    <property type="match status" value="1"/>
</dbReference>
<dbReference type="RefSeq" id="WP_188938070.1">
    <property type="nucleotide sequence ID" value="NZ_BMJC01000008.1"/>
</dbReference>
<comment type="caution">
    <text evidence="5">The sequence shown here is derived from an EMBL/GenBank/DDBJ whole genome shotgun (WGS) entry which is preliminary data.</text>
</comment>
<organism evidence="5 6">
    <name type="scientific">Puia dinghuensis</name>
    <dbReference type="NCBI Taxonomy" id="1792502"/>
    <lineage>
        <taxon>Bacteria</taxon>
        <taxon>Pseudomonadati</taxon>
        <taxon>Bacteroidota</taxon>
        <taxon>Chitinophagia</taxon>
        <taxon>Chitinophagales</taxon>
        <taxon>Chitinophagaceae</taxon>
        <taxon>Puia</taxon>
    </lineage>
</organism>
<reference evidence="5" key="1">
    <citation type="journal article" date="2014" name="Int. J. Syst. Evol. Microbiol.">
        <title>Complete genome sequence of Corynebacterium casei LMG S-19264T (=DSM 44701T), isolated from a smear-ripened cheese.</title>
        <authorList>
            <consortium name="US DOE Joint Genome Institute (JGI-PGF)"/>
            <person name="Walter F."/>
            <person name="Albersmeier A."/>
            <person name="Kalinowski J."/>
            <person name="Ruckert C."/>
        </authorList>
    </citation>
    <scope>NUCLEOTIDE SEQUENCE</scope>
    <source>
        <strain evidence="5">CGMCC 1.15448</strain>
    </source>
</reference>
<dbReference type="EMBL" id="BMJC01000008">
    <property type="protein sequence ID" value="GGB25103.1"/>
    <property type="molecule type" value="Genomic_DNA"/>
</dbReference>
<dbReference type="InterPro" id="IPR018060">
    <property type="entry name" value="HTH_AraC"/>
</dbReference>
<dbReference type="InterPro" id="IPR020449">
    <property type="entry name" value="Tscrpt_reg_AraC-type_HTH"/>
</dbReference>
<sequence length="313" mass="35432">MSLILRLIMKGNSKIKLYDTRTFTAKFMPAAEIREMLKGDPDRFFIVRVEEMHRHVDRPVPPSRATNHTIMYLTAGKLFMKVGSETYTIHKDEMLIVAAGQIFSFEEYNTTKFNRGFLFHFNDTFLPGKFGKAPFVQEFGFLKPFSEPRLQLDKEGTRYAGQLLKRLHADYSRNGLANGALLQSYLLALLCEMARMYQPQSPATASAALAGEFRRLVQEYHNTKQQVTDYAALLHVTANHLNKVVKAATGKSPTRFIDEAILLEAKVLLGQTTLPVGEVAAAVGIEDASYFSRLFKKYEGMTPVGYRKKMGLR</sequence>
<name>A0A8J2XWN5_9BACT</name>
<dbReference type="Pfam" id="PF12833">
    <property type="entry name" value="HTH_18"/>
    <property type="match status" value="1"/>
</dbReference>
<feature type="domain" description="HTH araC/xylS-type" evidence="4">
    <location>
        <begin position="211"/>
        <end position="309"/>
    </location>
</feature>
<dbReference type="InterPro" id="IPR009057">
    <property type="entry name" value="Homeodomain-like_sf"/>
</dbReference>
<dbReference type="Proteomes" id="UP000607559">
    <property type="component" value="Unassembled WGS sequence"/>
</dbReference>
<accession>A0A8J2XWN5</accession>
<evidence type="ECO:0000256" key="2">
    <source>
        <dbReference type="ARBA" id="ARBA00023125"/>
    </source>
</evidence>
<gene>
    <name evidence="5" type="primary">yisR</name>
    <name evidence="5" type="ORF">GCM10011511_56310</name>
</gene>
<evidence type="ECO:0000313" key="5">
    <source>
        <dbReference type="EMBL" id="GGB25103.1"/>
    </source>
</evidence>
<dbReference type="PANTHER" id="PTHR43280:SF32">
    <property type="entry name" value="TRANSCRIPTIONAL REGULATORY PROTEIN"/>
    <property type="match status" value="1"/>
</dbReference>
<dbReference type="SMART" id="SM00342">
    <property type="entry name" value="HTH_ARAC"/>
    <property type="match status" value="1"/>
</dbReference>
<keyword evidence="2" id="KW-0238">DNA-binding</keyword>
<dbReference type="SUPFAM" id="SSF51215">
    <property type="entry name" value="Regulatory protein AraC"/>
    <property type="match status" value="1"/>
</dbReference>
<proteinExistence type="predicted"/>
<dbReference type="SUPFAM" id="SSF46689">
    <property type="entry name" value="Homeodomain-like"/>
    <property type="match status" value="1"/>
</dbReference>
<keyword evidence="6" id="KW-1185">Reference proteome</keyword>
<dbReference type="GO" id="GO:0043565">
    <property type="term" value="F:sequence-specific DNA binding"/>
    <property type="evidence" value="ECO:0007669"/>
    <property type="project" value="InterPro"/>
</dbReference>
<dbReference type="GO" id="GO:0003700">
    <property type="term" value="F:DNA-binding transcription factor activity"/>
    <property type="evidence" value="ECO:0007669"/>
    <property type="project" value="InterPro"/>
</dbReference>
<keyword evidence="3" id="KW-0804">Transcription</keyword>
<dbReference type="AlphaFoldDB" id="A0A8J2XWN5"/>
<dbReference type="PANTHER" id="PTHR43280">
    <property type="entry name" value="ARAC-FAMILY TRANSCRIPTIONAL REGULATOR"/>
    <property type="match status" value="1"/>
</dbReference>
<evidence type="ECO:0000259" key="4">
    <source>
        <dbReference type="PROSITE" id="PS01124"/>
    </source>
</evidence>
<dbReference type="PRINTS" id="PR00032">
    <property type="entry name" value="HTHARAC"/>
</dbReference>
<evidence type="ECO:0000313" key="6">
    <source>
        <dbReference type="Proteomes" id="UP000607559"/>
    </source>
</evidence>
<dbReference type="Gene3D" id="1.10.10.60">
    <property type="entry name" value="Homeodomain-like"/>
    <property type="match status" value="1"/>
</dbReference>
<evidence type="ECO:0000256" key="1">
    <source>
        <dbReference type="ARBA" id="ARBA00023015"/>
    </source>
</evidence>
<dbReference type="InterPro" id="IPR037923">
    <property type="entry name" value="HTH-like"/>
</dbReference>
<reference evidence="5" key="2">
    <citation type="submission" date="2020-09" db="EMBL/GenBank/DDBJ databases">
        <authorList>
            <person name="Sun Q."/>
            <person name="Zhou Y."/>
        </authorList>
    </citation>
    <scope>NUCLEOTIDE SEQUENCE</scope>
    <source>
        <strain evidence="5">CGMCC 1.15448</strain>
    </source>
</reference>
<keyword evidence="1" id="KW-0805">Transcription regulation</keyword>